<evidence type="ECO:0000256" key="2">
    <source>
        <dbReference type="ARBA" id="ARBA00001947"/>
    </source>
</evidence>
<dbReference type="NCBIfam" id="TIGR02412">
    <property type="entry name" value="pepN_strep_liv"/>
    <property type="match status" value="1"/>
</dbReference>
<feature type="domain" description="Peptidase M1 membrane alanine aminopeptidase" evidence="15">
    <location>
        <begin position="94"/>
        <end position="251"/>
    </location>
</feature>
<comment type="similarity">
    <text evidence="3">Belongs to the peptidase M1 family.</text>
</comment>
<dbReference type="PRINTS" id="PR00756">
    <property type="entry name" value="ALADIPTASE"/>
</dbReference>
<dbReference type="InterPro" id="IPR050344">
    <property type="entry name" value="Peptidase_M1_aminopeptidases"/>
</dbReference>
<keyword evidence="8" id="KW-0479">Metal-binding</keyword>
<evidence type="ECO:0000313" key="18">
    <source>
        <dbReference type="Proteomes" id="UP001324287"/>
    </source>
</evidence>
<feature type="region of interest" description="Disordered" evidence="14">
    <location>
        <begin position="257"/>
        <end position="294"/>
    </location>
</feature>
<dbReference type="PANTHER" id="PTHR11533:SF174">
    <property type="entry name" value="PUROMYCIN-SENSITIVE AMINOPEPTIDASE-RELATED"/>
    <property type="match status" value="1"/>
</dbReference>
<dbReference type="SUPFAM" id="SSF55486">
    <property type="entry name" value="Metalloproteases ('zincins'), catalytic domain"/>
    <property type="match status" value="1"/>
</dbReference>
<evidence type="ECO:0000256" key="4">
    <source>
        <dbReference type="ARBA" id="ARBA00012564"/>
    </source>
</evidence>
<evidence type="ECO:0000256" key="12">
    <source>
        <dbReference type="ARBA" id="ARBA00029811"/>
    </source>
</evidence>
<dbReference type="Gene3D" id="1.10.390.10">
    <property type="entry name" value="Neutral Protease Domain 2"/>
    <property type="match status" value="1"/>
</dbReference>
<evidence type="ECO:0000256" key="9">
    <source>
        <dbReference type="ARBA" id="ARBA00022801"/>
    </source>
</evidence>
<evidence type="ECO:0000256" key="6">
    <source>
        <dbReference type="ARBA" id="ARBA00022438"/>
    </source>
</evidence>
<feature type="compositionally biased region" description="Polar residues" evidence="14">
    <location>
        <begin position="257"/>
        <end position="267"/>
    </location>
</feature>
<keyword evidence="6 17" id="KW-0031">Aminopeptidase</keyword>
<dbReference type="GO" id="GO:0016285">
    <property type="term" value="F:alanyl aminopeptidase activity"/>
    <property type="evidence" value="ECO:0007669"/>
    <property type="project" value="UniProtKB-EC"/>
</dbReference>
<evidence type="ECO:0000256" key="3">
    <source>
        <dbReference type="ARBA" id="ARBA00010136"/>
    </source>
</evidence>
<accession>A0ABZ1B7W6</accession>
<dbReference type="InterPro" id="IPR012778">
    <property type="entry name" value="Pept_M1_aminopeptidase"/>
</dbReference>
<dbReference type="InterPro" id="IPR024571">
    <property type="entry name" value="ERAP1-like_C_dom"/>
</dbReference>
<evidence type="ECO:0000256" key="14">
    <source>
        <dbReference type="SAM" id="MobiDB-lite"/>
    </source>
</evidence>
<reference evidence="17 18" key="1">
    <citation type="submission" date="2023-12" db="EMBL/GenBank/DDBJ databases">
        <title>Blastococcus brunescens sp. nov., an actonobacterium isolated from sandstone collected in sahara desert.</title>
        <authorList>
            <person name="Gtari M."/>
            <person name="Ghodhbane F."/>
        </authorList>
    </citation>
    <scope>NUCLEOTIDE SEQUENCE [LARGE SCALE GENOMIC DNA]</scope>
    <source>
        <strain evidence="17 18">BMG 8361</strain>
    </source>
</reference>
<dbReference type="InterPro" id="IPR027268">
    <property type="entry name" value="Peptidase_M4/M1_CTD_sf"/>
</dbReference>
<evidence type="ECO:0000256" key="5">
    <source>
        <dbReference type="ARBA" id="ARBA00015611"/>
    </source>
</evidence>
<keyword evidence="7" id="KW-0645">Protease</keyword>
<evidence type="ECO:0000256" key="1">
    <source>
        <dbReference type="ARBA" id="ARBA00000098"/>
    </source>
</evidence>
<dbReference type="Proteomes" id="UP001324287">
    <property type="component" value="Chromosome"/>
</dbReference>
<dbReference type="Pfam" id="PF01433">
    <property type="entry name" value="Peptidase_M1"/>
    <property type="match status" value="1"/>
</dbReference>
<feature type="domain" description="ERAP1-like C-terminal" evidence="16">
    <location>
        <begin position="386"/>
        <end position="620"/>
    </location>
</feature>
<dbReference type="EMBL" id="CP141261">
    <property type="protein sequence ID" value="WRL66881.1"/>
    <property type="molecule type" value="Genomic_DNA"/>
</dbReference>
<sequence length="624" mass="69368">MLRPARPQGDLHDARRRAVRLAGRLEHRRANHRGRPRWFAAGALRAHQAHLDLPGRADRRAVRQGHRFPRGHPLGLYCRASLAKHLDADELFRVTKQGFDYYHRVFDYPYPFDKYDQLFVPEFNAGAMENAGAVTFLEDYVFRSKATRARYERRAETILHELGHMWFGDLVTMRWWDDLWLNESFATYISTLCQAEATEYTTAWTTFANTEKAWAYAQDQLPSTHPIAADIPDVAAVEVNFDGITYAKGARCSSSWWPTSAAKSSSRGAPLLPQARVRQHHAGRPARPLEESSGRDLGEWVEQWLRTSQVNTLRPVFELTGDGRYESFAIEQTAVAEHPVLRNHRLAVGLYSEGPEGLTRTDRVELDVAGARTEVPELVGHPAADLVLVNDDDLTYAKLRLDERSLGTLRTRIGAMPDPLARALCWSAAWDMARDAELPAREWVQLVLAGVDAETEISVVQALLGRVQTALSSYADPTWAPTGWTALADHAVSALGTAPAGSDMQLQWSRTLASAARSEEHADVLRGLLDGSRTVEGLEVDADARWAFLSGLVAIGAAGDAEIDAEAERDATATGVRRAATARALRPTAESKEDTWQRAFHDEQVPNAVHEALLQGFWHPPSGS</sequence>
<name>A0ABZ1B7W6_9ACTN</name>
<evidence type="ECO:0000256" key="13">
    <source>
        <dbReference type="ARBA" id="ARBA00031533"/>
    </source>
</evidence>
<evidence type="ECO:0000259" key="15">
    <source>
        <dbReference type="Pfam" id="PF01433"/>
    </source>
</evidence>
<dbReference type="InterPro" id="IPR014782">
    <property type="entry name" value="Peptidase_M1_dom"/>
</dbReference>
<protein>
    <recommendedName>
        <fullName evidence="5">Aminopeptidase N</fullName>
        <ecNumber evidence="4">3.4.11.2</ecNumber>
    </recommendedName>
    <alternativeName>
        <fullName evidence="12">Alanine aminopeptidase</fullName>
    </alternativeName>
    <alternativeName>
        <fullName evidence="13">Lysyl aminopeptidase</fullName>
    </alternativeName>
</protein>
<comment type="cofactor">
    <cofactor evidence="2">
        <name>Zn(2+)</name>
        <dbReference type="ChEBI" id="CHEBI:29105"/>
    </cofactor>
</comment>
<evidence type="ECO:0000313" key="17">
    <source>
        <dbReference type="EMBL" id="WRL66881.1"/>
    </source>
</evidence>
<dbReference type="RefSeq" id="WP_324278192.1">
    <property type="nucleotide sequence ID" value="NZ_CP141261.1"/>
</dbReference>
<evidence type="ECO:0000259" key="16">
    <source>
        <dbReference type="Pfam" id="PF11838"/>
    </source>
</evidence>
<proteinExistence type="inferred from homology"/>
<organism evidence="17 18">
    <name type="scientific">Blastococcus brunescens</name>
    <dbReference type="NCBI Taxonomy" id="1564165"/>
    <lineage>
        <taxon>Bacteria</taxon>
        <taxon>Bacillati</taxon>
        <taxon>Actinomycetota</taxon>
        <taxon>Actinomycetes</taxon>
        <taxon>Geodermatophilales</taxon>
        <taxon>Geodermatophilaceae</taxon>
        <taxon>Blastococcus</taxon>
    </lineage>
</organism>
<keyword evidence="18" id="KW-1185">Reference proteome</keyword>
<evidence type="ECO:0000256" key="10">
    <source>
        <dbReference type="ARBA" id="ARBA00022833"/>
    </source>
</evidence>
<dbReference type="Pfam" id="PF11838">
    <property type="entry name" value="ERAP1_C"/>
    <property type="match status" value="1"/>
</dbReference>
<evidence type="ECO:0000256" key="7">
    <source>
        <dbReference type="ARBA" id="ARBA00022670"/>
    </source>
</evidence>
<dbReference type="PANTHER" id="PTHR11533">
    <property type="entry name" value="PROTEASE M1 ZINC METALLOPROTEASE"/>
    <property type="match status" value="1"/>
</dbReference>
<dbReference type="InterPro" id="IPR001930">
    <property type="entry name" value="Peptidase_M1"/>
</dbReference>
<keyword evidence="10" id="KW-0862">Zinc</keyword>
<comment type="catalytic activity">
    <reaction evidence="1">
        <text>Release of an N-terminal amino acid, Xaa-|-Yaa- from a peptide, amide or arylamide. Xaa is preferably Ala, but may be most amino acids including Pro (slow action). When a terminal hydrophobic residue is followed by a prolyl residue, the two may be released as an intact Xaa-Pro dipeptide.</text>
        <dbReference type="EC" id="3.4.11.2"/>
    </reaction>
</comment>
<evidence type="ECO:0000256" key="11">
    <source>
        <dbReference type="ARBA" id="ARBA00023049"/>
    </source>
</evidence>
<keyword evidence="9 17" id="KW-0378">Hydrolase</keyword>
<dbReference type="EC" id="3.4.11.2" evidence="4"/>
<keyword evidence="11" id="KW-0482">Metalloprotease</keyword>
<gene>
    <name evidence="17" type="primary">pepN</name>
    <name evidence="17" type="ORF">U6N30_06840</name>
</gene>
<evidence type="ECO:0000256" key="8">
    <source>
        <dbReference type="ARBA" id="ARBA00022723"/>
    </source>
</evidence>